<feature type="compositionally biased region" description="Polar residues" evidence="4">
    <location>
        <begin position="546"/>
        <end position="568"/>
    </location>
</feature>
<evidence type="ECO:0000313" key="6">
    <source>
        <dbReference type="EMBL" id="CAI2386990.1"/>
    </source>
</evidence>
<dbReference type="SMART" id="SM00129">
    <property type="entry name" value="KISc"/>
    <property type="match status" value="1"/>
</dbReference>
<dbReference type="GO" id="GO:0008017">
    <property type="term" value="F:microtubule binding"/>
    <property type="evidence" value="ECO:0007669"/>
    <property type="project" value="InterPro"/>
</dbReference>
<feature type="binding site" evidence="3">
    <location>
        <begin position="181"/>
        <end position="188"/>
    </location>
    <ligand>
        <name>ATP</name>
        <dbReference type="ChEBI" id="CHEBI:30616"/>
    </ligand>
</feature>
<dbReference type="Proteomes" id="UP001295684">
    <property type="component" value="Unassembled WGS sequence"/>
</dbReference>
<accession>A0AAD2DBT0</accession>
<feature type="region of interest" description="Disordered" evidence="4">
    <location>
        <begin position="56"/>
        <end position="77"/>
    </location>
</feature>
<evidence type="ECO:0000256" key="3">
    <source>
        <dbReference type="PROSITE-ProRule" id="PRU00283"/>
    </source>
</evidence>
<keyword evidence="2 3" id="KW-0505">Motor protein</keyword>
<dbReference type="InterPro" id="IPR027417">
    <property type="entry name" value="P-loop_NTPase"/>
</dbReference>
<dbReference type="GO" id="GO:0007018">
    <property type="term" value="P:microtubule-based movement"/>
    <property type="evidence" value="ECO:0007669"/>
    <property type="project" value="InterPro"/>
</dbReference>
<gene>
    <name evidence="6" type="ORF">ECRASSUSDP1_LOCUS28616</name>
</gene>
<feature type="domain" description="Kinesin motor" evidence="5">
    <location>
        <begin position="103"/>
        <end position="441"/>
    </location>
</feature>
<comment type="caution">
    <text evidence="6">The sequence shown here is derived from an EMBL/GenBank/DDBJ whole genome shotgun (WGS) entry which is preliminary data.</text>
</comment>
<proteinExistence type="inferred from homology"/>
<dbReference type="PANTHER" id="PTHR47968:SF75">
    <property type="entry name" value="CENTROMERE-ASSOCIATED PROTEIN E"/>
    <property type="match status" value="1"/>
</dbReference>
<dbReference type="InterPro" id="IPR027640">
    <property type="entry name" value="Kinesin-like_fam"/>
</dbReference>
<dbReference type="GO" id="GO:0005524">
    <property type="term" value="F:ATP binding"/>
    <property type="evidence" value="ECO:0007669"/>
    <property type="project" value="UniProtKB-UniRule"/>
</dbReference>
<reference evidence="6" key="1">
    <citation type="submission" date="2023-07" db="EMBL/GenBank/DDBJ databases">
        <authorList>
            <consortium name="AG Swart"/>
            <person name="Singh M."/>
            <person name="Singh A."/>
            <person name="Seah K."/>
            <person name="Emmerich C."/>
        </authorList>
    </citation>
    <scope>NUCLEOTIDE SEQUENCE</scope>
    <source>
        <strain evidence="6">DP1</strain>
    </source>
</reference>
<protein>
    <recommendedName>
        <fullName evidence="5">Kinesin motor domain-containing protein</fullName>
    </recommendedName>
</protein>
<dbReference type="SUPFAM" id="SSF52540">
    <property type="entry name" value="P-loop containing nucleoside triphosphate hydrolases"/>
    <property type="match status" value="1"/>
</dbReference>
<dbReference type="PROSITE" id="PS50067">
    <property type="entry name" value="KINESIN_MOTOR_2"/>
    <property type="match status" value="1"/>
</dbReference>
<dbReference type="Gene3D" id="3.40.850.10">
    <property type="entry name" value="Kinesin motor domain"/>
    <property type="match status" value="1"/>
</dbReference>
<keyword evidence="1" id="KW-0175">Coiled coil</keyword>
<evidence type="ECO:0000256" key="2">
    <source>
        <dbReference type="ARBA" id="ARBA00023175"/>
    </source>
</evidence>
<feature type="region of interest" description="Disordered" evidence="4">
    <location>
        <begin position="536"/>
        <end position="607"/>
    </location>
</feature>
<evidence type="ECO:0000256" key="4">
    <source>
        <dbReference type="SAM" id="MobiDB-lite"/>
    </source>
</evidence>
<dbReference type="PANTHER" id="PTHR47968">
    <property type="entry name" value="CENTROMERE PROTEIN E"/>
    <property type="match status" value="1"/>
</dbReference>
<organism evidence="6 7">
    <name type="scientific">Euplotes crassus</name>
    <dbReference type="NCBI Taxonomy" id="5936"/>
    <lineage>
        <taxon>Eukaryota</taxon>
        <taxon>Sar</taxon>
        <taxon>Alveolata</taxon>
        <taxon>Ciliophora</taxon>
        <taxon>Intramacronucleata</taxon>
        <taxon>Spirotrichea</taxon>
        <taxon>Hypotrichia</taxon>
        <taxon>Euplotida</taxon>
        <taxon>Euplotidae</taxon>
        <taxon>Moneuplotes</taxon>
    </lineage>
</organism>
<feature type="compositionally biased region" description="Polar residues" evidence="4">
    <location>
        <begin position="583"/>
        <end position="607"/>
    </location>
</feature>
<keyword evidence="3" id="KW-0067">ATP-binding</keyword>
<dbReference type="AlphaFoldDB" id="A0AAD2DBT0"/>
<keyword evidence="3" id="KW-0547">Nucleotide-binding</keyword>
<evidence type="ECO:0000259" key="5">
    <source>
        <dbReference type="PROSITE" id="PS50067"/>
    </source>
</evidence>
<dbReference type="GO" id="GO:0003777">
    <property type="term" value="F:microtubule motor activity"/>
    <property type="evidence" value="ECO:0007669"/>
    <property type="project" value="InterPro"/>
</dbReference>
<dbReference type="Pfam" id="PF00225">
    <property type="entry name" value="Kinesin"/>
    <property type="match status" value="1"/>
</dbReference>
<evidence type="ECO:0000313" key="7">
    <source>
        <dbReference type="Proteomes" id="UP001295684"/>
    </source>
</evidence>
<evidence type="ECO:0000256" key="1">
    <source>
        <dbReference type="ARBA" id="ARBA00023054"/>
    </source>
</evidence>
<comment type="similarity">
    <text evidence="3">Belongs to the TRAFAC class myosin-kinesin ATPase superfamily. Kinesin family.</text>
</comment>
<dbReference type="EMBL" id="CAMPGE010029510">
    <property type="protein sequence ID" value="CAI2386990.1"/>
    <property type="molecule type" value="Genomic_DNA"/>
</dbReference>
<dbReference type="InterPro" id="IPR036961">
    <property type="entry name" value="Kinesin_motor_dom_sf"/>
</dbReference>
<name>A0AAD2DBT0_EUPCR</name>
<keyword evidence="7" id="KW-1185">Reference proteome</keyword>
<dbReference type="PRINTS" id="PR00380">
    <property type="entry name" value="KINESINHEAVY"/>
</dbReference>
<sequence length="696" mass="79220">MNISKTTRNLVKAKNNGKGLKISQSQIALQKGTKTRRNLRSSKKDPLLKLHKIEPDQTSKKKGKKATKSIKEDDSPTFSDYYEEQKDIVGQMDNQVYEEKANHIKCCVRVRPLIDEEIVKDECISYPKPNTILVSANSKSVEKTYDQVFPQDAQQSDVYSFISDAVGGILKGVNCTILAYGQKNTGKSYTMFGQNWETRVKEIATRTLECLREGKQYDGNESELYDLGLIPRSIQEVFYYLNSNNIDPTKVKVYLSFVQIHNEKIYDLLQDSDTKEDLKIREDKNNGIYVEGLSEYLVSTSLDAYTMLKRGDNNFYSGARRFSNSSSSHRIFQLYIEYDNPDEDKLYKTKLNFCDLGGFGNNAKDSDLNKYSLSALGKVIKCMSNRTPGYISYRESKLTRLLQDSIDKTSNTWIISTVSPDIDSFDDILNTLKFTDQAKKVKVRSSTNTGEAKQSGKMEELQKEVNYLKDLLKLKAKGTNEEVHQQLYNLKKENMKLRKLVSSSLDLNQSSSAKGLTLKSIVTTARGIGGNDYFSSYDPTREDNSGIETSRNIKPNNRYASLTQNTPIPSDPQHREEFDPKNGNLNTQTTSITSNLQQRLSRGGRSSTELQFAGAKILAGTYSKVPKRSGSMTKEDDIPVRIRSQKKIELKNGSKTISLNRITRINEKQKENKKFKWKISYLNELEKKMKQGFQYN</sequence>
<dbReference type="InterPro" id="IPR001752">
    <property type="entry name" value="Kinesin_motor_dom"/>
</dbReference>